<proteinExistence type="predicted"/>
<dbReference type="Gene3D" id="3.40.50.150">
    <property type="entry name" value="Vaccinia Virus protein VP39"/>
    <property type="match status" value="1"/>
</dbReference>
<dbReference type="InterPro" id="IPR029063">
    <property type="entry name" value="SAM-dependent_MTases_sf"/>
</dbReference>
<protein>
    <submittedName>
        <fullName evidence="2">Uncharacterized protein</fullName>
    </submittedName>
</protein>
<dbReference type="AlphaFoldDB" id="A0A812L981"/>
<reference evidence="2" key="1">
    <citation type="submission" date="2021-02" db="EMBL/GenBank/DDBJ databases">
        <authorList>
            <person name="Dougan E. K."/>
            <person name="Rhodes N."/>
            <person name="Thang M."/>
            <person name="Chan C."/>
        </authorList>
    </citation>
    <scope>NUCLEOTIDE SEQUENCE</scope>
</reference>
<feature type="transmembrane region" description="Helical" evidence="1">
    <location>
        <begin position="237"/>
        <end position="259"/>
    </location>
</feature>
<dbReference type="OrthoDB" id="445419at2759"/>
<dbReference type="EMBL" id="CAJNJA010008882">
    <property type="protein sequence ID" value="CAE7241358.1"/>
    <property type="molecule type" value="Genomic_DNA"/>
</dbReference>
<keyword evidence="3" id="KW-1185">Reference proteome</keyword>
<sequence>MDHACQQLIIDNHKWMHSSLPSMGLLPCIFGNILDQLVGGGHGHTGDFVQKSESVEVQGLTSKQQCSTHGRECSLQEPVQIDVSGLPCPDNSRANRKRKYEEGPSGLVYITWAQRHKMNQTPLLLIENVPDINMKAMNHLLGHDYILIQLFVSPSDTGHTGVNRPRTYIFCSHKKTCRYLYCIHEAYKQVVAMLTSHISTSPRDYLTSSPLQQRLECERVARARGVPYQPETRPDLYAIRLFTAVAVLLCGCTILFGWYAQGSERLVLLVDFGGEAKVG</sequence>
<evidence type="ECO:0000313" key="3">
    <source>
        <dbReference type="Proteomes" id="UP000601435"/>
    </source>
</evidence>
<dbReference type="Proteomes" id="UP000601435">
    <property type="component" value="Unassembled WGS sequence"/>
</dbReference>
<keyword evidence="1" id="KW-0812">Transmembrane</keyword>
<keyword evidence="1" id="KW-1133">Transmembrane helix</keyword>
<name>A0A812L981_9DINO</name>
<comment type="caution">
    <text evidence="2">The sequence shown here is derived from an EMBL/GenBank/DDBJ whole genome shotgun (WGS) entry which is preliminary data.</text>
</comment>
<dbReference type="SUPFAM" id="SSF53335">
    <property type="entry name" value="S-adenosyl-L-methionine-dependent methyltransferases"/>
    <property type="match status" value="1"/>
</dbReference>
<evidence type="ECO:0000313" key="2">
    <source>
        <dbReference type="EMBL" id="CAE7241358.1"/>
    </source>
</evidence>
<gene>
    <name evidence="2" type="ORF">SNEC2469_LOCUS4386</name>
</gene>
<accession>A0A812L981</accession>
<keyword evidence="1" id="KW-0472">Membrane</keyword>
<organism evidence="2 3">
    <name type="scientific">Symbiodinium necroappetens</name>
    <dbReference type="NCBI Taxonomy" id="1628268"/>
    <lineage>
        <taxon>Eukaryota</taxon>
        <taxon>Sar</taxon>
        <taxon>Alveolata</taxon>
        <taxon>Dinophyceae</taxon>
        <taxon>Suessiales</taxon>
        <taxon>Symbiodiniaceae</taxon>
        <taxon>Symbiodinium</taxon>
    </lineage>
</organism>
<evidence type="ECO:0000256" key="1">
    <source>
        <dbReference type="SAM" id="Phobius"/>
    </source>
</evidence>